<organism evidence="4 5">
    <name type="scientific">Cynara cardunculus var. scolymus</name>
    <name type="common">Globe artichoke</name>
    <name type="synonym">Cynara scolymus</name>
    <dbReference type="NCBI Taxonomy" id="59895"/>
    <lineage>
        <taxon>Eukaryota</taxon>
        <taxon>Viridiplantae</taxon>
        <taxon>Streptophyta</taxon>
        <taxon>Embryophyta</taxon>
        <taxon>Tracheophyta</taxon>
        <taxon>Spermatophyta</taxon>
        <taxon>Magnoliopsida</taxon>
        <taxon>eudicotyledons</taxon>
        <taxon>Gunneridae</taxon>
        <taxon>Pentapetalae</taxon>
        <taxon>asterids</taxon>
        <taxon>campanulids</taxon>
        <taxon>Asterales</taxon>
        <taxon>Asteraceae</taxon>
        <taxon>Carduoideae</taxon>
        <taxon>Cardueae</taxon>
        <taxon>Carduinae</taxon>
        <taxon>Cynara</taxon>
    </lineage>
</organism>
<dbReference type="PANTHER" id="PTHR31589">
    <property type="entry name" value="PROTEIN, PUTATIVE (DUF239)-RELATED-RELATED"/>
    <property type="match status" value="1"/>
</dbReference>
<name>A0A118K3B6_CYNCS</name>
<feature type="transmembrane region" description="Helical" evidence="2">
    <location>
        <begin position="271"/>
        <end position="290"/>
    </location>
</feature>
<gene>
    <name evidence="4" type="ORF">Ccrd_016001</name>
</gene>
<feature type="non-terminal residue" evidence="4">
    <location>
        <position position="936"/>
    </location>
</feature>
<dbReference type="InterPro" id="IPR004314">
    <property type="entry name" value="Neprosin"/>
</dbReference>
<dbReference type="Pfam" id="PF03080">
    <property type="entry name" value="Neprosin"/>
    <property type="match status" value="3"/>
</dbReference>
<sequence length="936" mass="105179">FSISQGSESKKLIEDHLNKINKPFVKSIHDPPTEPSNEQSKKGIASELKQKWSSKGESCPDGTIPIRRTREYEIFRSVPVSYFGKSNSASIKTNNIYNGHEHAIGYGFGEFYGAKATLNVWAPNVSNPSEFSLSHISISSDVPTDILNTITAGWQVSPKLGKDNSPRLFIYWTEPKSGNWWLKVGSSLVGYWPATLFPNLQEKATLVEFGGEVYNGLLGPHTSAEMGSGHFSNEGFGKAAYIRNLEKHINPKIEENSTQRRTTMKFTSRHFIRPIFLIFVSFFLLLSPVFPIRQDDEIIPPNDESEEMKLVNAHLKKINKPFVKSIKVSITNQLEFSLSQVWVITDVSNHGMNTIEAGWQDPNSKDWWLKVGSSVVGYWPSTLFTDLREHAGLIEFGGEVYNGHISGSHTSTQMGSGHFAEEGFGKASYIKSIELVDGENKLNRVSKMNLDVDNPNCYDVTSGYADNWGSYIYFGGPGNNPKYNRTFPSDNASKKMELIKSRLKKINRPFVKSIQDPLEPSNGQHKEGIESELKQIWSSKGESCPYGTIPIRRTSEYDILRSNPVSKFGKKLSTKTHQNSINDGHKHARGYVEGDEYYGAKAAFNVWDPSVSNREEHSVSQVWVATTGIPLHDENTIEAGWTVNPTLYGDHSPRLFIYWTNDGYRSGCYNLLCPGFVQTNSKIAIGAAIYPVSTYNGTQFDISLFIWKSPRNGNWWLKMGSDVVGYWPTSLFTDLQEHATSIAFGGEVFTFQTSGPHTSTQMGSGHFSMEGFGKASYIRNMEVVDGQFKLNPASNVNVSAENENCYDSPDGDIIDCVLFHLQPAFDRPELNRTVSVDPEEPTSEQKTVEIEPELKQIWSSKGESCPQGTIPIRRTSEEDISRSVRLSKFGKKFSTISQKQIENGHEVNPTVFGDYSSRFFIYWTVSSYFFINWYSI</sequence>
<comment type="caution">
    <text evidence="4">The sequence shown here is derived from an EMBL/GenBank/DDBJ whole genome shotgun (WGS) entry which is preliminary data.</text>
</comment>
<keyword evidence="2" id="KW-1133">Transmembrane helix</keyword>
<dbReference type="InterPro" id="IPR053168">
    <property type="entry name" value="Glutamic_endopeptidase"/>
</dbReference>
<dbReference type="EMBL" id="LEKV01001865">
    <property type="protein sequence ID" value="KVI05668.1"/>
    <property type="molecule type" value="Genomic_DNA"/>
</dbReference>
<dbReference type="Pfam" id="PF14365">
    <property type="entry name" value="Neprosin_AP"/>
    <property type="match status" value="2"/>
</dbReference>
<evidence type="ECO:0000259" key="3">
    <source>
        <dbReference type="PROSITE" id="PS52045"/>
    </source>
</evidence>
<evidence type="ECO:0000256" key="2">
    <source>
        <dbReference type="SAM" id="Phobius"/>
    </source>
</evidence>
<evidence type="ECO:0000256" key="1">
    <source>
        <dbReference type="SAM" id="MobiDB-lite"/>
    </source>
</evidence>
<dbReference type="STRING" id="59895.A0A118K3B6"/>
<reference evidence="4 5" key="1">
    <citation type="journal article" date="2016" name="Sci. Rep.">
        <title>The genome sequence of the outbreeding globe artichoke constructed de novo incorporating a phase-aware low-pass sequencing strategy of F1 progeny.</title>
        <authorList>
            <person name="Scaglione D."/>
            <person name="Reyes-Chin-Wo S."/>
            <person name="Acquadro A."/>
            <person name="Froenicke L."/>
            <person name="Portis E."/>
            <person name="Beitel C."/>
            <person name="Tirone M."/>
            <person name="Mauro R."/>
            <person name="Lo Monaco A."/>
            <person name="Mauromicale G."/>
            <person name="Faccioli P."/>
            <person name="Cattivelli L."/>
            <person name="Rieseberg L."/>
            <person name="Michelmore R."/>
            <person name="Lanteri S."/>
        </authorList>
    </citation>
    <scope>NUCLEOTIDE SEQUENCE [LARGE SCALE GENOMIC DNA]</scope>
    <source>
        <strain evidence="4">2C</strain>
    </source>
</reference>
<feature type="domain" description="Neprosin PEP catalytic" evidence="3">
    <location>
        <begin position="579"/>
        <end position="828"/>
    </location>
</feature>
<feature type="region of interest" description="Disordered" evidence="1">
    <location>
        <begin position="23"/>
        <end position="62"/>
    </location>
</feature>
<dbReference type="Proteomes" id="UP000243975">
    <property type="component" value="Unassembled WGS sequence"/>
</dbReference>
<evidence type="ECO:0000313" key="4">
    <source>
        <dbReference type="EMBL" id="KVI05668.1"/>
    </source>
</evidence>
<proteinExistence type="predicted"/>
<keyword evidence="5" id="KW-1185">Reference proteome</keyword>
<dbReference type="AlphaFoldDB" id="A0A118K3B6"/>
<dbReference type="PANTHER" id="PTHR31589:SF253">
    <property type="entry name" value="NEPROSIN"/>
    <property type="match status" value="1"/>
</dbReference>
<dbReference type="PROSITE" id="PS52045">
    <property type="entry name" value="NEPROSIN_PEP_CD"/>
    <property type="match status" value="2"/>
</dbReference>
<accession>A0A118K3B6</accession>
<dbReference type="InterPro" id="IPR025521">
    <property type="entry name" value="Neprosin_propep"/>
</dbReference>
<keyword evidence="2" id="KW-0812">Transmembrane</keyword>
<keyword evidence="2" id="KW-0472">Membrane</keyword>
<protein>
    <recommendedName>
        <fullName evidence="3">Neprosin PEP catalytic domain-containing protein</fullName>
    </recommendedName>
</protein>
<dbReference type="Gene3D" id="3.90.1320.10">
    <property type="entry name" value="Outer-capsid protein sigma 3, large lobe"/>
    <property type="match status" value="2"/>
</dbReference>
<dbReference type="Gramene" id="KVI05668">
    <property type="protein sequence ID" value="KVI05668"/>
    <property type="gene ID" value="Ccrd_016001"/>
</dbReference>
<evidence type="ECO:0000313" key="5">
    <source>
        <dbReference type="Proteomes" id="UP000243975"/>
    </source>
</evidence>
<feature type="domain" description="Neprosin PEP catalytic" evidence="3">
    <location>
        <begin position="90"/>
        <end position="481"/>
    </location>
</feature>